<name>A0A075IKV6_9ADEN</name>
<dbReference type="Proteomes" id="UP000319517">
    <property type="component" value="Segment"/>
</dbReference>
<evidence type="ECO:0000313" key="3">
    <source>
        <dbReference type="EMBL" id="AIF29806.1"/>
    </source>
</evidence>
<dbReference type="EMBL" id="KY307858">
    <property type="protein sequence ID" value="APT35358.1"/>
    <property type="molecule type" value="Genomic_DNA"/>
</dbReference>
<reference evidence="11 12" key="1">
    <citation type="journal article" date="2014" name="J. Infect.">
        <title>A human adenovirus species B subtype 21a associated with severe pneumonia.</title>
        <authorList>
            <person name="Hage E."/>
            <person name="Huzly D."/>
            <person name="Ganzenmueller T."/>
            <person name="Beck R."/>
            <person name="Schulz T.F."/>
            <person name="Heim A."/>
        </authorList>
    </citation>
    <scope>NUCLEOTIDE SEQUENCE [LARGE SCALE GENOMIC DNA]</scope>
    <source>
        <strain evidence="2">LRTI-1</strain>
        <strain evidence="5">LRTI-2</strain>
        <strain evidence="1">LRTI-3</strain>
        <strain evidence="6">LRTI-4</strain>
        <strain evidence="4">LRTI-5</strain>
        <strain evidence="3">LRTI-6</strain>
    </source>
</reference>
<dbReference type="Proteomes" id="UP000501350">
    <property type="component" value="Segment"/>
</dbReference>
<dbReference type="Proteomes" id="UP000123233">
    <property type="component" value="Segment"/>
</dbReference>
<evidence type="ECO:0000313" key="10">
    <source>
        <dbReference type="EMBL" id="QIE08124.1"/>
    </source>
</evidence>
<dbReference type="EMBL" id="KF938576">
    <property type="protein sequence ID" value="AIF30046.1"/>
    <property type="molecule type" value="Genomic_DNA"/>
</dbReference>
<proteinExistence type="predicted"/>
<evidence type="ECO:0000313" key="8">
    <source>
        <dbReference type="EMBL" id="APT35358.1"/>
    </source>
</evidence>
<dbReference type="EMBL" id="KY307859">
    <property type="protein sequence ID" value="APT35406.1"/>
    <property type="molecule type" value="Genomic_DNA"/>
</dbReference>
<dbReference type="EMBL" id="KF577598">
    <property type="protein sequence ID" value="AIF29806.1"/>
    <property type="molecule type" value="Genomic_DNA"/>
</dbReference>
<dbReference type="Proteomes" id="UP000179426">
    <property type="component" value="Segment"/>
</dbReference>
<dbReference type="EMBL" id="KF577595">
    <property type="protein sequence ID" value="AIF29710.1"/>
    <property type="molecule type" value="Genomic_DNA"/>
</dbReference>
<accession>A0A075IKV6</accession>
<dbReference type="EMBL" id="KF802425">
    <property type="protein sequence ID" value="AIF29902.1"/>
    <property type="molecule type" value="Genomic_DNA"/>
</dbReference>
<dbReference type="Proteomes" id="UP000154105">
    <property type="component" value="Segment"/>
</dbReference>
<evidence type="ECO:0000313" key="13">
    <source>
        <dbReference type="Proteomes" id="UP000145770"/>
    </source>
</evidence>
<reference evidence="10 14" key="3">
    <citation type="submission" date="2019-11" db="EMBL/GenBank/DDBJ databases">
        <authorList>
            <person name="Ye F."/>
            <person name="Han Y."/>
        </authorList>
    </citation>
    <scope>NUCLEOTIDE SEQUENCE [LARGE SCALE GENOMIC DNA]</scope>
    <source>
        <strain evidence="10">Human/CHN/BB/201903/21</strain>
    </source>
</reference>
<sequence>MALMRSSWPLRLSITEQRSLSLSKSPEISCPGPARSSSMMLLSLCPTPPTRSGWTSNSGNRGPVMTLTSSINSSKSWSGTLLPSLIPRCAMQPKHTLSQWRRDAVPTRQSISSTCWALTVQKKTGFPSKSTGRIAKNTFSTASCGKRKANRVMTSSRKLSTTVPWMYSSPPSW</sequence>
<dbReference type="EMBL" id="KF802426">
    <property type="protein sequence ID" value="AIF29950.1"/>
    <property type="molecule type" value="Genomic_DNA"/>
</dbReference>
<evidence type="ECO:0000313" key="9">
    <source>
        <dbReference type="EMBL" id="APT35406.1"/>
    </source>
</evidence>
<dbReference type="Proteomes" id="UP000157861">
    <property type="component" value="Segment"/>
</dbReference>
<dbReference type="Proteomes" id="UP000179429">
    <property type="component" value="Genome"/>
</dbReference>
<dbReference type="EMBL" id="KF577599">
    <property type="protein sequence ID" value="AIF29854.1"/>
    <property type="molecule type" value="Genomic_DNA"/>
</dbReference>
<dbReference type="Proteomes" id="UP000145770">
    <property type="component" value="Genome"/>
</dbReference>
<dbReference type="Proteomes" id="UP000127436">
    <property type="component" value="Segment"/>
</dbReference>
<dbReference type="Proteomes" id="UP000318568">
    <property type="component" value="Segment"/>
</dbReference>
<evidence type="ECO:0000313" key="2">
    <source>
        <dbReference type="EMBL" id="AIF29710.1"/>
    </source>
</evidence>
<dbReference type="EMBL" id="KF577593">
    <property type="protein sequence ID" value="AIF29662.1"/>
    <property type="molecule type" value="Genomic_DNA"/>
</dbReference>
<evidence type="ECO:0000313" key="14">
    <source>
        <dbReference type="Proteomes" id="UP000501350"/>
    </source>
</evidence>
<protein>
    <submittedName>
        <fullName evidence="4">19 kDa protein</fullName>
    </submittedName>
</protein>
<evidence type="ECO:0000313" key="1">
    <source>
        <dbReference type="EMBL" id="AIF29662.1"/>
    </source>
</evidence>
<dbReference type="Proteomes" id="UP000320774">
    <property type="component" value="Segment"/>
</dbReference>
<dbReference type="EMBL" id="MN686206">
    <property type="protein sequence ID" value="QIE08124.1"/>
    <property type="molecule type" value="Genomic_DNA"/>
</dbReference>
<dbReference type="Proteomes" id="UP000147407">
    <property type="component" value="Segment"/>
</dbReference>
<evidence type="ECO:0000313" key="12">
    <source>
        <dbReference type="Proteomes" id="UP000127436"/>
    </source>
</evidence>
<evidence type="ECO:0000313" key="11">
    <source>
        <dbReference type="Proteomes" id="UP000123233"/>
    </source>
</evidence>
<dbReference type="EMBL" id="KY307857">
    <property type="protein sequence ID" value="APT35310.1"/>
    <property type="molecule type" value="Genomic_DNA"/>
</dbReference>
<dbReference type="EMBL" id="KF938575">
    <property type="protein sequence ID" value="AIF29998.1"/>
    <property type="molecule type" value="Genomic_DNA"/>
</dbReference>
<gene>
    <name evidence="4" type="primary">E2B</name>
</gene>
<evidence type="ECO:0000313" key="6">
    <source>
        <dbReference type="EMBL" id="AIF29998.1"/>
    </source>
</evidence>
<organism evidence="4 13">
    <name type="scientific">Human adenovirus 21a</name>
    <dbReference type="NCBI Taxonomy" id="1521028"/>
    <lineage>
        <taxon>Viruses</taxon>
        <taxon>Varidnaviria</taxon>
        <taxon>Bamfordvirae</taxon>
        <taxon>Preplasmiviricota</taxon>
        <taxon>Polisuviricotina</taxon>
        <taxon>Pharingeaviricetes</taxon>
        <taxon>Rowavirales</taxon>
        <taxon>Adenoviridae</taxon>
        <taxon>Mastadenovirus</taxon>
        <taxon>Mastadenovirus blackbeardi</taxon>
        <taxon>Human mastadenovirus B</taxon>
    </lineage>
</organism>
<evidence type="ECO:0000313" key="4">
    <source>
        <dbReference type="EMBL" id="AIF29902.1"/>
    </source>
</evidence>
<evidence type="ECO:0000313" key="5">
    <source>
        <dbReference type="EMBL" id="AIF29950.1"/>
    </source>
</evidence>
<dbReference type="Proteomes" id="UP000179427">
    <property type="component" value="Segment"/>
</dbReference>
<evidence type="ECO:0000313" key="7">
    <source>
        <dbReference type="EMBL" id="APT35310.1"/>
    </source>
</evidence>
<reference evidence="7" key="2">
    <citation type="submission" date="2016-12" db="EMBL/GenBank/DDBJ databases">
        <title>A human adenovirus species B subtype 21a associated with severe pneumonia.</title>
        <authorList>
            <person name="Hage E."/>
            <person name="Heim A."/>
        </authorList>
    </citation>
    <scope>NUCLEOTIDE SEQUENCE [LARGE SCALE GENOMIC DNA]</scope>
    <source>
        <strain evidence="7">LRTI-7</strain>
        <strain evidence="8">LRTI-8</strain>
        <strain evidence="9">LRTI-9</strain>
    </source>
</reference>
<dbReference type="EMBL" id="KF577597">
    <property type="protein sequence ID" value="AIF29758.1"/>
    <property type="molecule type" value="Genomic_DNA"/>
</dbReference>